<dbReference type="RefSeq" id="YP_009044684.1">
    <property type="nucleotide sequence ID" value="NC_024384.1"/>
</dbReference>
<protein>
    <submittedName>
        <fullName evidence="1">Uncharacterized protein</fullName>
    </submittedName>
</protein>
<name>A0A059T659_9CAUD</name>
<proteinExistence type="predicted"/>
<sequence>MTQNNVINIQLEESYQEFQLGTELFRVGLGDEMRRKWIEADEKYKKKLEKLNKYNIDNTDEMSSEEYFTLEEDVKEALTEAYAILLDDEKAFDKCYAQCKDILKMYQVYNQVAEIIVGSVEKQQNEIQKKYKAKMTKKAK</sequence>
<dbReference type="KEGG" id="vg:19735795"/>
<organism evidence="1 2">
    <name type="scientific">Listeria phage LP-030-3</name>
    <dbReference type="NCBI Taxonomy" id="1458852"/>
    <lineage>
        <taxon>Viruses</taxon>
        <taxon>Duplodnaviria</taxon>
        <taxon>Heunggongvirae</taxon>
        <taxon>Uroviricota</taxon>
        <taxon>Caudoviricetes</taxon>
        <taxon>Aquingentivirus</taxon>
        <taxon>Aquingentivirus LP0303</taxon>
    </lineage>
</organism>
<evidence type="ECO:0000313" key="2">
    <source>
        <dbReference type="Proteomes" id="UP000026992"/>
    </source>
</evidence>
<dbReference type="EMBL" id="KJ094022">
    <property type="protein sequence ID" value="AHL18744.1"/>
    <property type="molecule type" value="Genomic_DNA"/>
</dbReference>
<dbReference type="Proteomes" id="UP000026992">
    <property type="component" value="Segment"/>
</dbReference>
<dbReference type="GeneID" id="19735795"/>
<dbReference type="Pfam" id="PF10666">
    <property type="entry name" value="Phage_TAC_8"/>
    <property type="match status" value="1"/>
</dbReference>
<reference evidence="1 2" key="1">
    <citation type="journal article" date="2014" name="Appl. Environ. Microbiol.">
        <title>Comparative genomic and morphological analysis of Listeria phages isolated from farm environments.</title>
        <authorList>
            <person name="Denes T."/>
            <person name="Vongkamjan K."/>
            <person name="Ackermann H.W."/>
            <person name="Moreno Switt A.I."/>
            <person name="Wiedmann M."/>
            <person name="den Bakker H.C."/>
        </authorList>
    </citation>
    <scope>NUCLEOTIDE SEQUENCE [LARGE SCALE GENOMIC DNA]</scope>
</reference>
<gene>
    <name evidence="1" type="ORF">LP030-3_038</name>
</gene>
<evidence type="ECO:0000313" key="1">
    <source>
        <dbReference type="EMBL" id="AHL18744.1"/>
    </source>
</evidence>
<dbReference type="InterPro" id="IPR018923">
    <property type="entry name" value="Phage_TAC_8"/>
</dbReference>
<keyword evidence="2" id="KW-1185">Reference proteome</keyword>
<accession>A0A059T659</accession>
<dbReference type="OrthoDB" id="15928at10239"/>